<feature type="transmembrane region" description="Helical" evidence="1">
    <location>
        <begin position="152"/>
        <end position="172"/>
    </location>
</feature>
<evidence type="ECO:0000313" key="2">
    <source>
        <dbReference type="EMBL" id="MCI5756582.1"/>
    </source>
</evidence>
<dbReference type="Proteomes" id="UP001139365">
    <property type="component" value="Unassembled WGS sequence"/>
</dbReference>
<comment type="caution">
    <text evidence="2">The sequence shown here is derived from an EMBL/GenBank/DDBJ whole genome shotgun (WGS) entry which is preliminary data.</text>
</comment>
<dbReference type="Gene3D" id="1.10.1760.20">
    <property type="match status" value="1"/>
</dbReference>
<protein>
    <submittedName>
        <fullName evidence="2">Folate family ECF transporter S component</fullName>
    </submittedName>
</protein>
<feature type="transmembrane region" description="Helical" evidence="1">
    <location>
        <begin position="125"/>
        <end position="146"/>
    </location>
</feature>
<evidence type="ECO:0000256" key="1">
    <source>
        <dbReference type="SAM" id="Phobius"/>
    </source>
</evidence>
<proteinExistence type="predicted"/>
<reference evidence="2 3" key="1">
    <citation type="submission" date="2022-03" db="EMBL/GenBank/DDBJ databases">
        <title>Metagenome-assembled genomes from swine fecal metagenomes.</title>
        <authorList>
            <person name="Holman D.B."/>
            <person name="Kommadath A."/>
        </authorList>
    </citation>
    <scope>NUCLEOTIDE SEQUENCE [LARGE SCALE GENOMIC DNA]</scope>
    <source>
        <strain evidence="2">SUG147</strain>
    </source>
</reference>
<dbReference type="NCBIfam" id="TIGR04518">
    <property type="entry name" value="ECF_S_folT_fam"/>
    <property type="match status" value="1"/>
</dbReference>
<gene>
    <name evidence="2" type="ORF">MR241_09860</name>
</gene>
<keyword evidence="1" id="KW-0472">Membrane</keyword>
<dbReference type="AlphaFoldDB" id="A0AAE3FID7"/>
<dbReference type="GO" id="GO:0022857">
    <property type="term" value="F:transmembrane transporter activity"/>
    <property type="evidence" value="ECO:0007669"/>
    <property type="project" value="InterPro"/>
</dbReference>
<accession>A0AAE3FID7</accession>
<feature type="transmembrane region" description="Helical" evidence="1">
    <location>
        <begin position="23"/>
        <end position="45"/>
    </location>
</feature>
<keyword evidence="1" id="KW-1133">Transmembrane helix</keyword>
<name>A0AAE3FID7_9BACT</name>
<feature type="transmembrane region" description="Helical" evidence="1">
    <location>
        <begin position="57"/>
        <end position="87"/>
    </location>
</feature>
<organism evidence="2 3">
    <name type="scientific">Candidatus Colimorpha enterica</name>
    <dbReference type="NCBI Taxonomy" id="3083063"/>
    <lineage>
        <taxon>Bacteria</taxon>
        <taxon>Pseudomonadati</taxon>
        <taxon>Bacteroidota</taxon>
        <taxon>Bacteroidia</taxon>
        <taxon>Bacteroidales</taxon>
        <taxon>Candidatus Colimorpha</taxon>
    </lineage>
</organism>
<dbReference type="EMBL" id="JALEMU010000164">
    <property type="protein sequence ID" value="MCI5756582.1"/>
    <property type="molecule type" value="Genomic_DNA"/>
</dbReference>
<dbReference type="Pfam" id="PF12822">
    <property type="entry name" value="ECF_trnsprt"/>
    <property type="match status" value="1"/>
</dbReference>
<keyword evidence="1" id="KW-0812">Transmembrane</keyword>
<dbReference type="InterPro" id="IPR024529">
    <property type="entry name" value="ECF_trnsprt_substrate-spec"/>
</dbReference>
<dbReference type="InterPro" id="IPR030949">
    <property type="entry name" value="ECF_S_folate_fam"/>
</dbReference>
<sequence length="188" mass="19619">MMKPESKTVKFTDELKLFGNAKVLAVSGLLAAASLVLAFLAKSIFGTGPLRLTFENLPVFLAGFIFGPTVGAATALCADLVSCIITGMPPLPLVTLGAAAVGAVGGTVFRYILPGADIRISVPAAVLSGHIVGSMIIKSIGLYAWFGNAVYLRIPVYIGIAAAESVLLVLLLRNRTFMAQVGKVVKRK</sequence>
<evidence type="ECO:0000313" key="3">
    <source>
        <dbReference type="Proteomes" id="UP001139365"/>
    </source>
</evidence>
<feature type="transmembrane region" description="Helical" evidence="1">
    <location>
        <begin position="93"/>
        <end position="113"/>
    </location>
</feature>